<comment type="similarity">
    <text evidence="2">Belongs to the HMG-CoA lyase family.</text>
</comment>
<evidence type="ECO:0000256" key="3">
    <source>
        <dbReference type="ARBA" id="ARBA00012910"/>
    </source>
</evidence>
<dbReference type="Gene3D" id="3.20.20.70">
    <property type="entry name" value="Aldolase class I"/>
    <property type="match status" value="1"/>
</dbReference>
<evidence type="ECO:0000256" key="6">
    <source>
        <dbReference type="ARBA" id="ARBA00049877"/>
    </source>
</evidence>
<keyword evidence="4" id="KW-0479">Metal-binding</keyword>
<evidence type="ECO:0000313" key="8">
    <source>
        <dbReference type="EMBL" id="KAG2467102.1"/>
    </source>
</evidence>
<dbReference type="PROSITE" id="PS01062">
    <property type="entry name" value="HMG_COA_LYASE"/>
    <property type="match status" value="1"/>
</dbReference>
<dbReference type="Proteomes" id="UP000886611">
    <property type="component" value="Unassembled WGS sequence"/>
</dbReference>
<dbReference type="InterPro" id="IPR043594">
    <property type="entry name" value="HMGL"/>
</dbReference>
<keyword evidence="9" id="KW-1185">Reference proteome</keyword>
<dbReference type="PANTHER" id="PTHR42738">
    <property type="entry name" value="HYDROXYMETHYLGLUTARYL-COA LYASE"/>
    <property type="match status" value="1"/>
</dbReference>
<feature type="domain" description="Pyruvate carboxyltransferase" evidence="7">
    <location>
        <begin position="81"/>
        <end position="137"/>
    </location>
</feature>
<organism evidence="8 9">
    <name type="scientific">Polypterus senegalus</name>
    <name type="common">Senegal bichir</name>
    <dbReference type="NCBI Taxonomy" id="55291"/>
    <lineage>
        <taxon>Eukaryota</taxon>
        <taxon>Metazoa</taxon>
        <taxon>Chordata</taxon>
        <taxon>Craniata</taxon>
        <taxon>Vertebrata</taxon>
        <taxon>Euteleostomi</taxon>
        <taxon>Actinopterygii</taxon>
        <taxon>Polypteriformes</taxon>
        <taxon>Polypteridae</taxon>
        <taxon>Polypterus</taxon>
    </lineage>
</organism>
<comment type="catalytic activity">
    <reaction evidence="6">
        <text>(3S)-3-hydroxy-3-methylglutaryl-CoA = acetoacetate + acetyl-CoA</text>
        <dbReference type="Rhea" id="RHEA:24404"/>
        <dbReference type="ChEBI" id="CHEBI:13705"/>
        <dbReference type="ChEBI" id="CHEBI:43074"/>
        <dbReference type="ChEBI" id="CHEBI:57288"/>
        <dbReference type="EC" id="4.1.3.4"/>
    </reaction>
</comment>
<evidence type="ECO:0000256" key="5">
    <source>
        <dbReference type="ARBA" id="ARBA00023239"/>
    </source>
</evidence>
<accession>A0A8X7XJ91</accession>
<proteinExistence type="inferred from homology"/>
<dbReference type="GO" id="GO:0004419">
    <property type="term" value="F:hydroxymethylglutaryl-CoA lyase activity"/>
    <property type="evidence" value="ECO:0007669"/>
    <property type="project" value="UniProtKB-EC"/>
</dbReference>
<dbReference type="Pfam" id="PF00682">
    <property type="entry name" value="HMGL-like"/>
    <property type="match status" value="1"/>
</dbReference>
<keyword evidence="5" id="KW-0456">Lyase</keyword>
<dbReference type="PANTHER" id="PTHR42738:SF7">
    <property type="entry name" value="HYDROXYMETHYLGLUTARYL-COA LYASE"/>
    <property type="match status" value="1"/>
</dbReference>
<name>A0A8X7XJ91_POLSE</name>
<gene>
    <name evidence="8" type="primary">Hmgcl</name>
    <name evidence="8" type="ORF">GTO96_0010058</name>
</gene>
<dbReference type="SUPFAM" id="SSF51569">
    <property type="entry name" value="Aldolase"/>
    <property type="match status" value="1"/>
</dbReference>
<dbReference type="GO" id="GO:0046872">
    <property type="term" value="F:metal ion binding"/>
    <property type="evidence" value="ECO:0007669"/>
    <property type="project" value="UniProtKB-KW"/>
</dbReference>
<comment type="pathway">
    <text evidence="1">Metabolic intermediate metabolism; (S)-3-hydroxy-3-methylglutaryl-CoA degradation; acetoacetate from (S)-3-hydroxy-3-methylglutaryl-CoA: step 1/1.</text>
</comment>
<feature type="non-terminal residue" evidence="8">
    <location>
        <position position="156"/>
    </location>
</feature>
<dbReference type="EC" id="4.1.3.4" evidence="3"/>
<dbReference type="EMBL" id="JAATIS010000859">
    <property type="protein sequence ID" value="KAG2467102.1"/>
    <property type="molecule type" value="Genomic_DNA"/>
</dbReference>
<comment type="caution">
    <text evidence="8">The sequence shown here is derived from an EMBL/GenBank/DDBJ whole genome shotgun (WGS) entry which is preliminary data.</text>
</comment>
<dbReference type="GO" id="GO:0006552">
    <property type="term" value="P:L-leucine catabolic process"/>
    <property type="evidence" value="ECO:0007669"/>
    <property type="project" value="TreeGrafter"/>
</dbReference>
<dbReference type="GO" id="GO:0046951">
    <property type="term" value="P:ketone body biosynthetic process"/>
    <property type="evidence" value="ECO:0007669"/>
    <property type="project" value="TreeGrafter"/>
</dbReference>
<evidence type="ECO:0000256" key="2">
    <source>
        <dbReference type="ARBA" id="ARBA00009405"/>
    </source>
</evidence>
<dbReference type="InterPro" id="IPR000891">
    <property type="entry name" value="PYR_CT"/>
</dbReference>
<sequence>MESRMRHMTCFAREGQLRRYGHVPRFPEDVPARRTLVVVNPSGRTRPRGRPRNTWLWQIEGHSRRTGLDRMSVCFANQNPEMGISVVDSSVAGLGGCPYAEGASGNVATEDVVYMLSGLGITTGVDLNKVMEAGNFISTALNRKTNSKVAQACYKP</sequence>
<protein>
    <recommendedName>
        <fullName evidence="3">hydroxymethylglutaryl-CoA lyase</fullName>
        <ecNumber evidence="3">4.1.3.4</ecNumber>
    </recommendedName>
</protein>
<dbReference type="InterPro" id="IPR000138">
    <property type="entry name" value="HMG_CoA_lyase_AS"/>
</dbReference>
<dbReference type="AlphaFoldDB" id="A0A8X7XJ91"/>
<reference evidence="8 9" key="1">
    <citation type="journal article" date="2021" name="Cell">
        <title>Tracing the genetic footprints of vertebrate landing in non-teleost ray-finned fishes.</title>
        <authorList>
            <person name="Bi X."/>
            <person name="Wang K."/>
            <person name="Yang L."/>
            <person name="Pan H."/>
            <person name="Jiang H."/>
            <person name="Wei Q."/>
            <person name="Fang M."/>
            <person name="Yu H."/>
            <person name="Zhu C."/>
            <person name="Cai Y."/>
            <person name="He Y."/>
            <person name="Gan X."/>
            <person name="Zeng H."/>
            <person name="Yu D."/>
            <person name="Zhu Y."/>
            <person name="Jiang H."/>
            <person name="Qiu Q."/>
            <person name="Yang H."/>
            <person name="Zhang Y.E."/>
            <person name="Wang W."/>
            <person name="Zhu M."/>
            <person name="He S."/>
            <person name="Zhang G."/>
        </authorList>
    </citation>
    <scope>NUCLEOTIDE SEQUENCE [LARGE SCALE GENOMIC DNA]</scope>
    <source>
        <strain evidence="8">Bchr_013</strain>
    </source>
</reference>
<evidence type="ECO:0000259" key="7">
    <source>
        <dbReference type="Pfam" id="PF00682"/>
    </source>
</evidence>
<evidence type="ECO:0000256" key="4">
    <source>
        <dbReference type="ARBA" id="ARBA00022723"/>
    </source>
</evidence>
<dbReference type="InterPro" id="IPR013785">
    <property type="entry name" value="Aldolase_TIM"/>
</dbReference>
<evidence type="ECO:0000313" key="9">
    <source>
        <dbReference type="Proteomes" id="UP000886611"/>
    </source>
</evidence>
<evidence type="ECO:0000256" key="1">
    <source>
        <dbReference type="ARBA" id="ARBA00005143"/>
    </source>
</evidence>
<feature type="non-terminal residue" evidence="8">
    <location>
        <position position="1"/>
    </location>
</feature>